<sequence length="363" mass="40282">MSRRVLRRRGKDLAEVESSVQENEKPVEISGSGRITRSKVREATQSTAEKPLEKANDKKSATKGKGREKKSKKVIEEATPPRPSKSVTKDATPETHVDYSDEQEDKGKIYSEVGSTADDIITSTPITNRLPMEEGDYADLELSQAFEHESITEKFEEAEQFPDSIEQNNLGCEQIEASVCADDSLDPFGFAKAEKRIKTFKKIPPSAGKSTKESISSETHSTAPPHSTSKTAKVTNSESKQNSSHANGSIDDSNDVEATAIVAHLDTEQSSKKRHSEPVVEISVEKQESGELEEESPKKRRGKGKLRSYSGRKESKERSRDNGRSTNKGAESKVEGDLDSVMAEHRKHFMDIDNFELAEEYVY</sequence>
<comment type="caution">
    <text evidence="2">The sequence shown here is derived from an EMBL/GenBank/DDBJ whole genome shotgun (WGS) entry which is preliminary data.</text>
</comment>
<dbReference type="AlphaFoldDB" id="A0A1Y1YH02"/>
<evidence type="ECO:0000256" key="1">
    <source>
        <dbReference type="SAM" id="MobiDB-lite"/>
    </source>
</evidence>
<accession>A0A1Y1YH02</accession>
<protein>
    <submittedName>
        <fullName evidence="2">Uncharacterized protein</fullName>
    </submittedName>
</protein>
<feature type="compositionally biased region" description="Basic residues" evidence="1">
    <location>
        <begin position="1"/>
        <end position="10"/>
    </location>
</feature>
<organism evidence="2 3">
    <name type="scientific">Basidiobolus meristosporus CBS 931.73</name>
    <dbReference type="NCBI Taxonomy" id="1314790"/>
    <lineage>
        <taxon>Eukaryota</taxon>
        <taxon>Fungi</taxon>
        <taxon>Fungi incertae sedis</taxon>
        <taxon>Zoopagomycota</taxon>
        <taxon>Entomophthoromycotina</taxon>
        <taxon>Basidiobolomycetes</taxon>
        <taxon>Basidiobolales</taxon>
        <taxon>Basidiobolaceae</taxon>
        <taxon>Basidiobolus</taxon>
    </lineage>
</organism>
<feature type="compositionally biased region" description="Basic and acidic residues" evidence="1">
    <location>
        <begin position="87"/>
        <end position="106"/>
    </location>
</feature>
<feature type="compositionally biased region" description="Basic residues" evidence="1">
    <location>
        <begin position="61"/>
        <end position="72"/>
    </location>
</feature>
<feature type="compositionally biased region" description="Polar residues" evidence="1">
    <location>
        <begin position="213"/>
        <end position="251"/>
    </location>
</feature>
<dbReference type="EMBL" id="MCFE01000136">
    <property type="protein sequence ID" value="ORX97277.1"/>
    <property type="molecule type" value="Genomic_DNA"/>
</dbReference>
<dbReference type="InParanoid" id="A0A1Y1YH02"/>
<dbReference type="Proteomes" id="UP000193498">
    <property type="component" value="Unassembled WGS sequence"/>
</dbReference>
<feature type="compositionally biased region" description="Basic and acidic residues" evidence="1">
    <location>
        <begin position="50"/>
        <end position="60"/>
    </location>
</feature>
<evidence type="ECO:0000313" key="2">
    <source>
        <dbReference type="EMBL" id="ORX97277.1"/>
    </source>
</evidence>
<feature type="region of interest" description="Disordered" evidence="1">
    <location>
        <begin position="1"/>
        <end position="106"/>
    </location>
</feature>
<name>A0A1Y1YH02_9FUNG</name>
<feature type="region of interest" description="Disordered" evidence="1">
    <location>
        <begin position="199"/>
        <end position="338"/>
    </location>
</feature>
<feature type="compositionally biased region" description="Basic and acidic residues" evidence="1">
    <location>
        <begin position="311"/>
        <end position="323"/>
    </location>
</feature>
<gene>
    <name evidence="2" type="ORF">K493DRAFT_407003</name>
</gene>
<evidence type="ECO:0000313" key="3">
    <source>
        <dbReference type="Proteomes" id="UP000193498"/>
    </source>
</evidence>
<proteinExistence type="predicted"/>
<keyword evidence="3" id="KW-1185">Reference proteome</keyword>
<reference evidence="2 3" key="1">
    <citation type="submission" date="2016-07" db="EMBL/GenBank/DDBJ databases">
        <title>Pervasive Adenine N6-methylation of Active Genes in Fungi.</title>
        <authorList>
            <consortium name="DOE Joint Genome Institute"/>
            <person name="Mondo S.J."/>
            <person name="Dannebaum R.O."/>
            <person name="Kuo R.C."/>
            <person name="Labutti K."/>
            <person name="Haridas S."/>
            <person name="Kuo A."/>
            <person name="Salamov A."/>
            <person name="Ahrendt S.R."/>
            <person name="Lipzen A."/>
            <person name="Sullivan W."/>
            <person name="Andreopoulos W.B."/>
            <person name="Clum A."/>
            <person name="Lindquist E."/>
            <person name="Daum C."/>
            <person name="Ramamoorthy G.K."/>
            <person name="Gryganskyi A."/>
            <person name="Culley D."/>
            <person name="Magnuson J.K."/>
            <person name="James T.Y."/>
            <person name="O'Malley M.A."/>
            <person name="Stajich J.E."/>
            <person name="Spatafora J.W."/>
            <person name="Visel A."/>
            <person name="Grigoriev I.V."/>
        </authorList>
    </citation>
    <scope>NUCLEOTIDE SEQUENCE [LARGE SCALE GENOMIC DNA]</scope>
    <source>
        <strain evidence="2 3">CBS 931.73</strain>
    </source>
</reference>